<protein>
    <submittedName>
        <fullName evidence="1">Uncharacterized protein</fullName>
    </submittedName>
</protein>
<keyword evidence="2" id="KW-1185">Reference proteome</keyword>
<evidence type="ECO:0000313" key="2">
    <source>
        <dbReference type="Proteomes" id="UP000199169"/>
    </source>
</evidence>
<reference evidence="1 2" key="1">
    <citation type="submission" date="2016-06" db="EMBL/GenBank/DDBJ databases">
        <authorList>
            <person name="Kjaerup R.B."/>
            <person name="Dalgaard T.S."/>
            <person name="Juul-Madsen H.R."/>
        </authorList>
    </citation>
    <scope>NUCLEOTIDE SEQUENCE [LARGE SCALE GENOMIC DNA]</scope>
    <source>
        <strain evidence="1">3</strain>
    </source>
</reference>
<evidence type="ECO:0000313" key="1">
    <source>
        <dbReference type="EMBL" id="SBT03960.1"/>
    </source>
</evidence>
<sequence length="65" mass="6968">MAPEILFRLEMLAGDVAALRSKLILLVGSPRAGKTALLYSNGTRTASELSRFGQENCEMTAKLVG</sequence>
<accession>A0A1A8XFL3</accession>
<proteinExistence type="predicted"/>
<dbReference type="AlphaFoldDB" id="A0A1A8XFL3"/>
<organism evidence="1 2">
    <name type="scientific">Candidatus Accumulibacter aalborgensis</name>
    <dbReference type="NCBI Taxonomy" id="1860102"/>
    <lineage>
        <taxon>Bacteria</taxon>
        <taxon>Pseudomonadati</taxon>
        <taxon>Pseudomonadota</taxon>
        <taxon>Betaproteobacteria</taxon>
        <taxon>Candidatus Accumulibacter</taxon>
    </lineage>
</organism>
<name>A0A1A8XFL3_9PROT</name>
<gene>
    <name evidence="1" type="ORF">ACCAA_1230002</name>
</gene>
<dbReference type="EMBL" id="FLQX01000028">
    <property type="protein sequence ID" value="SBT03960.1"/>
    <property type="molecule type" value="Genomic_DNA"/>
</dbReference>
<dbReference type="Proteomes" id="UP000199169">
    <property type="component" value="Unassembled WGS sequence"/>
</dbReference>